<accession>A0A8S0ZSH4</accession>
<feature type="domain" description="Ig-like" evidence="1">
    <location>
        <begin position="23"/>
        <end position="124"/>
    </location>
</feature>
<organism evidence="2 3">
    <name type="scientific">Arctia plantaginis</name>
    <name type="common">Wood tiger moth</name>
    <name type="synonym">Phalaena plantaginis</name>
    <dbReference type="NCBI Taxonomy" id="874455"/>
    <lineage>
        <taxon>Eukaryota</taxon>
        <taxon>Metazoa</taxon>
        <taxon>Ecdysozoa</taxon>
        <taxon>Arthropoda</taxon>
        <taxon>Hexapoda</taxon>
        <taxon>Insecta</taxon>
        <taxon>Pterygota</taxon>
        <taxon>Neoptera</taxon>
        <taxon>Endopterygota</taxon>
        <taxon>Lepidoptera</taxon>
        <taxon>Glossata</taxon>
        <taxon>Ditrysia</taxon>
        <taxon>Noctuoidea</taxon>
        <taxon>Erebidae</taxon>
        <taxon>Arctiinae</taxon>
        <taxon>Arctia</taxon>
    </lineage>
</organism>
<dbReference type="PANTHER" id="PTHR23278">
    <property type="entry name" value="SIDESTEP PROTEIN"/>
    <property type="match status" value="1"/>
</dbReference>
<dbReference type="InterPro" id="IPR013106">
    <property type="entry name" value="Ig_V-set"/>
</dbReference>
<dbReference type="Pfam" id="PF07686">
    <property type="entry name" value="V-set"/>
    <property type="match status" value="1"/>
</dbReference>
<dbReference type="InterPro" id="IPR007110">
    <property type="entry name" value="Ig-like_dom"/>
</dbReference>
<dbReference type="PROSITE" id="PS50835">
    <property type="entry name" value="IG_LIKE"/>
    <property type="match status" value="1"/>
</dbReference>
<gene>
    <name evidence="2" type="ORF">APLA_LOCUS7384</name>
</gene>
<evidence type="ECO:0000313" key="3">
    <source>
        <dbReference type="Proteomes" id="UP000494256"/>
    </source>
</evidence>
<dbReference type="SUPFAM" id="SSF48726">
    <property type="entry name" value="Immunoglobulin"/>
    <property type="match status" value="1"/>
</dbReference>
<dbReference type="InterPro" id="IPR036179">
    <property type="entry name" value="Ig-like_dom_sf"/>
</dbReference>
<name>A0A8S0ZSH4_ARCPL</name>
<dbReference type="Gene3D" id="2.60.40.10">
    <property type="entry name" value="Immunoglobulins"/>
    <property type="match status" value="1"/>
</dbReference>
<dbReference type="OrthoDB" id="7478626at2759"/>
<evidence type="ECO:0000259" key="1">
    <source>
        <dbReference type="PROSITE" id="PS50835"/>
    </source>
</evidence>
<sequence>MLNLTLVLEEKKVPTAHAQGVLGKKAALPCDIQPLAAEDHVSMVLWFKETDGEPLYSYDVRGRLATQPKLWSSPAGFGTRAYFRAAANPAVLFVDSVVSTDAGVYRCRVDFKNSPTRNLKVNFTVIISSLVEIGNCNKVNNGPDVQIKITKEVESR</sequence>
<dbReference type="PANTHER" id="PTHR23278:SF28">
    <property type="entry name" value="SIDESTEP IV, ISOFORM C"/>
    <property type="match status" value="1"/>
</dbReference>
<dbReference type="InterPro" id="IPR013783">
    <property type="entry name" value="Ig-like_fold"/>
</dbReference>
<proteinExistence type="predicted"/>
<dbReference type="AlphaFoldDB" id="A0A8S0ZSH4"/>
<dbReference type="EMBL" id="CADEBD010000301">
    <property type="protein sequence ID" value="CAB3236417.1"/>
    <property type="molecule type" value="Genomic_DNA"/>
</dbReference>
<dbReference type="Proteomes" id="UP000494256">
    <property type="component" value="Unassembled WGS sequence"/>
</dbReference>
<reference evidence="2 3" key="1">
    <citation type="submission" date="2020-04" db="EMBL/GenBank/DDBJ databases">
        <authorList>
            <person name="Wallbank WR R."/>
            <person name="Pardo Diaz C."/>
            <person name="Kozak K."/>
            <person name="Martin S."/>
            <person name="Jiggins C."/>
            <person name="Moest M."/>
            <person name="Warren A I."/>
            <person name="Byers J.R.P. K."/>
            <person name="Montejo-Kovacevich G."/>
            <person name="Yen C E."/>
        </authorList>
    </citation>
    <scope>NUCLEOTIDE SEQUENCE [LARGE SCALE GENOMIC DNA]</scope>
</reference>
<evidence type="ECO:0000313" key="2">
    <source>
        <dbReference type="EMBL" id="CAB3236417.1"/>
    </source>
</evidence>
<protein>
    <recommendedName>
        <fullName evidence="1">Ig-like domain-containing protein</fullName>
    </recommendedName>
</protein>
<comment type="caution">
    <text evidence="2">The sequence shown here is derived from an EMBL/GenBank/DDBJ whole genome shotgun (WGS) entry which is preliminary data.</text>
</comment>